<evidence type="ECO:0000313" key="2">
    <source>
        <dbReference type="Proteomes" id="UP001189429"/>
    </source>
</evidence>
<evidence type="ECO:0008006" key="3">
    <source>
        <dbReference type="Google" id="ProtNLM"/>
    </source>
</evidence>
<organism evidence="1 2">
    <name type="scientific">Prorocentrum cordatum</name>
    <dbReference type="NCBI Taxonomy" id="2364126"/>
    <lineage>
        <taxon>Eukaryota</taxon>
        <taxon>Sar</taxon>
        <taxon>Alveolata</taxon>
        <taxon>Dinophyceae</taxon>
        <taxon>Prorocentrales</taxon>
        <taxon>Prorocentraceae</taxon>
        <taxon>Prorocentrum</taxon>
    </lineage>
</organism>
<name>A0ABN9PPM0_9DINO</name>
<keyword evidence="2" id="KW-1185">Reference proteome</keyword>
<comment type="caution">
    <text evidence="1">The sequence shown here is derived from an EMBL/GenBank/DDBJ whole genome shotgun (WGS) entry which is preliminary data.</text>
</comment>
<sequence length="266" mass="28603">MDRPAGAPCSSALDFVDASHREPSTVILPPVQSLLVDRGAEQGDPLGPLLCAAALARVLARTPAQGGVPFADVWFVDDGQIVTRGQRGPVAAGARRRGRHVLCVDVGGGTVSEQFLAAAGQAVAVRDALNLPEDQSLARAVITCWSMRCPASGPKSKAALYLLACSAVAEGTGWSRMVPVDSRVRTLVENSIKTKTRSLFVIVGDHGRDQVVNLHYMMNKISSTKPSVLWCYKKELGFSSHRKKRMKQENRAHRDAVYSTLKCGDV</sequence>
<dbReference type="InterPro" id="IPR032672">
    <property type="entry name" value="TmcA/NAT10/Kre33"/>
</dbReference>
<accession>A0ABN9PPM0</accession>
<dbReference type="EMBL" id="CAUYUJ010001225">
    <property type="protein sequence ID" value="CAK0794862.1"/>
    <property type="molecule type" value="Genomic_DNA"/>
</dbReference>
<dbReference type="PANTHER" id="PTHR10925:SF5">
    <property type="entry name" value="RNA CYTIDINE ACETYLTRANSFERASE"/>
    <property type="match status" value="1"/>
</dbReference>
<gene>
    <name evidence="1" type="ORF">PCOR1329_LOCUS4717</name>
</gene>
<protein>
    <recommendedName>
        <fullName evidence="3">Reverse transcriptase domain-containing protein</fullName>
    </recommendedName>
</protein>
<proteinExistence type="predicted"/>
<dbReference type="Proteomes" id="UP001189429">
    <property type="component" value="Unassembled WGS sequence"/>
</dbReference>
<evidence type="ECO:0000313" key="1">
    <source>
        <dbReference type="EMBL" id="CAK0794862.1"/>
    </source>
</evidence>
<dbReference type="PANTHER" id="PTHR10925">
    <property type="entry name" value="N-ACETYLTRANSFERASE 10"/>
    <property type="match status" value="1"/>
</dbReference>
<reference evidence="1" key="1">
    <citation type="submission" date="2023-10" db="EMBL/GenBank/DDBJ databases">
        <authorList>
            <person name="Chen Y."/>
            <person name="Shah S."/>
            <person name="Dougan E. K."/>
            <person name="Thang M."/>
            <person name="Chan C."/>
        </authorList>
    </citation>
    <scope>NUCLEOTIDE SEQUENCE [LARGE SCALE GENOMIC DNA]</scope>
</reference>